<protein>
    <recommendedName>
        <fullName evidence="1">Cell division control protein 24 OB domain-containing protein</fullName>
    </recommendedName>
</protein>
<dbReference type="PANTHER" id="PTHR36033:SF1">
    <property type="entry name" value="NUCLEIC ACID-BINDING PROTEINS SUPERFAMILY"/>
    <property type="match status" value="1"/>
</dbReference>
<dbReference type="Pfam" id="PF17244">
    <property type="entry name" value="CDC24_OB3"/>
    <property type="match status" value="1"/>
</dbReference>
<proteinExistence type="predicted"/>
<sequence>MQLCHQTCDTEVVRSFYLKITFADEGGKVFARSTGPAATELLQISPDEFCELRIAGTSYVSSSLENEWFMVALVNCKRQVPGVNNGFLLEDDAISWEITCALKCE</sequence>
<accession>A0A978VRK4</accession>
<feature type="domain" description="Cell division control protein 24 OB" evidence="1">
    <location>
        <begin position="3"/>
        <end position="53"/>
    </location>
</feature>
<gene>
    <name evidence="2" type="ORF">FEM48_Zijuj03G0171500</name>
</gene>
<dbReference type="PANTHER" id="PTHR36033">
    <property type="entry name" value="NUCLEIC ACID-BINDING PROTEINS SUPERFAMILY"/>
    <property type="match status" value="1"/>
</dbReference>
<evidence type="ECO:0000313" key="3">
    <source>
        <dbReference type="Proteomes" id="UP000813462"/>
    </source>
</evidence>
<organism evidence="2 3">
    <name type="scientific">Ziziphus jujuba var. spinosa</name>
    <dbReference type="NCBI Taxonomy" id="714518"/>
    <lineage>
        <taxon>Eukaryota</taxon>
        <taxon>Viridiplantae</taxon>
        <taxon>Streptophyta</taxon>
        <taxon>Embryophyta</taxon>
        <taxon>Tracheophyta</taxon>
        <taxon>Spermatophyta</taxon>
        <taxon>Magnoliopsida</taxon>
        <taxon>eudicotyledons</taxon>
        <taxon>Gunneridae</taxon>
        <taxon>Pentapetalae</taxon>
        <taxon>rosids</taxon>
        <taxon>fabids</taxon>
        <taxon>Rosales</taxon>
        <taxon>Rhamnaceae</taxon>
        <taxon>Paliureae</taxon>
        <taxon>Ziziphus</taxon>
    </lineage>
</organism>
<reference evidence="2" key="1">
    <citation type="journal article" date="2021" name="Front. Plant Sci.">
        <title>Chromosome-Scale Genome Assembly for Chinese Sour Jujube and Insights Into Its Genome Evolution and Domestication Signature.</title>
        <authorList>
            <person name="Shen L.-Y."/>
            <person name="Luo H."/>
            <person name="Wang X.-L."/>
            <person name="Wang X.-M."/>
            <person name="Qiu X.-J."/>
            <person name="Liu H."/>
            <person name="Zhou S.-S."/>
            <person name="Jia K.-H."/>
            <person name="Nie S."/>
            <person name="Bao Y.-T."/>
            <person name="Zhang R.-G."/>
            <person name="Yun Q.-Z."/>
            <person name="Chai Y.-H."/>
            <person name="Lu J.-Y."/>
            <person name="Li Y."/>
            <person name="Zhao S.-W."/>
            <person name="Mao J.-F."/>
            <person name="Jia S.-G."/>
            <person name="Mao Y.-M."/>
        </authorList>
    </citation>
    <scope>NUCLEOTIDE SEQUENCE</scope>
    <source>
        <strain evidence="2">AT0</strain>
        <tissue evidence="2">Leaf</tissue>
    </source>
</reference>
<dbReference type="Proteomes" id="UP000813462">
    <property type="component" value="Unassembled WGS sequence"/>
</dbReference>
<evidence type="ECO:0000313" key="2">
    <source>
        <dbReference type="EMBL" id="KAH7538179.1"/>
    </source>
</evidence>
<comment type="caution">
    <text evidence="2">The sequence shown here is derived from an EMBL/GenBank/DDBJ whole genome shotgun (WGS) entry which is preliminary data.</text>
</comment>
<dbReference type="AlphaFoldDB" id="A0A978VRK4"/>
<evidence type="ECO:0000259" key="1">
    <source>
        <dbReference type="Pfam" id="PF17244"/>
    </source>
</evidence>
<dbReference type="InterPro" id="IPR035203">
    <property type="entry name" value="Cdc24_OB3"/>
</dbReference>
<dbReference type="EMBL" id="JAEACU010000003">
    <property type="protein sequence ID" value="KAH7538179.1"/>
    <property type="molecule type" value="Genomic_DNA"/>
</dbReference>
<name>A0A978VRK4_ZIZJJ</name>